<dbReference type="STRING" id="349521.HCH_01973"/>
<dbReference type="HOGENOM" id="CLU_3389698_0_0_6"/>
<keyword evidence="2" id="KW-1185">Reference proteome</keyword>
<evidence type="ECO:0000313" key="2">
    <source>
        <dbReference type="Proteomes" id="UP000000238"/>
    </source>
</evidence>
<accession>Q2SKL8</accession>
<organism evidence="1 2">
    <name type="scientific">Hahella chejuensis (strain KCTC 2396)</name>
    <dbReference type="NCBI Taxonomy" id="349521"/>
    <lineage>
        <taxon>Bacteria</taxon>
        <taxon>Pseudomonadati</taxon>
        <taxon>Pseudomonadota</taxon>
        <taxon>Gammaproteobacteria</taxon>
        <taxon>Oceanospirillales</taxon>
        <taxon>Hahellaceae</taxon>
        <taxon>Hahella</taxon>
    </lineage>
</organism>
<name>Q2SKL8_HAHCH</name>
<dbReference type="Proteomes" id="UP000000238">
    <property type="component" value="Chromosome"/>
</dbReference>
<reference evidence="1 2" key="1">
    <citation type="journal article" date="2005" name="Nucleic Acids Res.">
        <title>Genomic blueprint of Hahella chejuensis, a marine microbe producing an algicidal agent.</title>
        <authorList>
            <person name="Jeong H."/>
            <person name="Yim J.H."/>
            <person name="Lee C."/>
            <person name="Choi S.-H."/>
            <person name="Park Y.K."/>
            <person name="Yoon S.H."/>
            <person name="Hur C.-G."/>
            <person name="Kang H.-Y."/>
            <person name="Kim D."/>
            <person name="Lee H.H."/>
            <person name="Park K.H."/>
            <person name="Park S.-H."/>
            <person name="Park H.-S."/>
            <person name="Lee H.K."/>
            <person name="Oh T.K."/>
            <person name="Kim J.F."/>
        </authorList>
    </citation>
    <scope>NUCLEOTIDE SEQUENCE [LARGE SCALE GENOMIC DNA]</scope>
    <source>
        <strain evidence="1 2">KCTC 2396</strain>
    </source>
</reference>
<protein>
    <submittedName>
        <fullName evidence="1">Uncharacterized protein</fullName>
    </submittedName>
</protein>
<dbReference type="KEGG" id="hch:HCH_01973"/>
<evidence type="ECO:0000313" key="1">
    <source>
        <dbReference type="EMBL" id="ABC28806.1"/>
    </source>
</evidence>
<proteinExistence type="predicted"/>
<dbReference type="AlphaFoldDB" id="Q2SKL8"/>
<dbReference type="EMBL" id="CP000155">
    <property type="protein sequence ID" value="ABC28806.1"/>
    <property type="molecule type" value="Genomic_DNA"/>
</dbReference>
<gene>
    <name evidence="1" type="ordered locus">HCH_01973</name>
</gene>
<sequence length="32" mass="3535">MGLVGVMALYGTNMSSGPMMPDINKMKKNRFD</sequence>